<feature type="chain" id="PRO_5037055741" description="Lipoprotein" evidence="2">
    <location>
        <begin position="23"/>
        <end position="194"/>
    </location>
</feature>
<dbReference type="AlphaFoldDB" id="A0A975ICJ0"/>
<proteinExistence type="predicted"/>
<reference evidence="3" key="1">
    <citation type="submission" date="2020-05" db="EMBL/GenBank/DDBJ databases">
        <authorList>
            <person name="Zeng H."/>
            <person name="Chan Y.K."/>
            <person name="Watt R.M."/>
        </authorList>
    </citation>
    <scope>NUCLEOTIDE SEQUENCE</scope>
    <source>
        <strain evidence="3">ATCC 700773</strain>
    </source>
</reference>
<gene>
    <name evidence="3" type="ORF">HRI96_06325</name>
</gene>
<sequence>MKNFLLCMITVFSVLFFSCVSTKTADSAPAAEKNTTKQSTAAESAQTVTKEDEEYNKAISEMSPSSSVSKDTFEADRKDILSLIESLDAVMARKDFNRWKTFVEPSSLAYWQNPRNLAKASSRLPVKGITIRTLEDYFNYVFIPSRKGRVVDQIRYINSESVKAIQVTKENSVIVYYNFIKTGGRWLIHLPEIE</sequence>
<evidence type="ECO:0000256" key="2">
    <source>
        <dbReference type="SAM" id="SignalP"/>
    </source>
</evidence>
<organism evidence="3 4">
    <name type="scientific">Treponema parvum</name>
    <dbReference type="NCBI Taxonomy" id="138851"/>
    <lineage>
        <taxon>Bacteria</taxon>
        <taxon>Pseudomonadati</taxon>
        <taxon>Spirochaetota</taxon>
        <taxon>Spirochaetia</taxon>
        <taxon>Spirochaetales</taxon>
        <taxon>Treponemataceae</taxon>
        <taxon>Treponema</taxon>
    </lineage>
</organism>
<dbReference type="RefSeq" id="WP_210116560.1">
    <property type="nucleotide sequence ID" value="NZ_CP054257.1"/>
</dbReference>
<evidence type="ECO:0000313" key="4">
    <source>
        <dbReference type="Proteomes" id="UP000671995"/>
    </source>
</evidence>
<reference evidence="3" key="2">
    <citation type="journal article" date="2021" name="Microbiol. Resour. Announc.">
        <title>Complete Genome Sequences of Three Human Oral Treponema parvum Isolates.</title>
        <authorList>
            <person name="Zeng H."/>
            <person name="Watt R.M."/>
        </authorList>
    </citation>
    <scope>NUCLEOTIDE SEQUENCE</scope>
    <source>
        <strain evidence="3">ATCC 700773</strain>
    </source>
</reference>
<evidence type="ECO:0000256" key="1">
    <source>
        <dbReference type="SAM" id="MobiDB-lite"/>
    </source>
</evidence>
<accession>A0A975ICJ0</accession>
<dbReference type="EMBL" id="CP054257">
    <property type="protein sequence ID" value="QTQ11847.1"/>
    <property type="molecule type" value="Genomic_DNA"/>
</dbReference>
<name>A0A975ICJ0_9SPIR</name>
<feature type="region of interest" description="Disordered" evidence="1">
    <location>
        <begin position="29"/>
        <end position="50"/>
    </location>
</feature>
<dbReference type="PROSITE" id="PS51257">
    <property type="entry name" value="PROKAR_LIPOPROTEIN"/>
    <property type="match status" value="1"/>
</dbReference>
<evidence type="ECO:0008006" key="5">
    <source>
        <dbReference type="Google" id="ProtNLM"/>
    </source>
</evidence>
<keyword evidence="2" id="KW-0732">Signal</keyword>
<feature type="compositionally biased region" description="Polar residues" evidence="1">
    <location>
        <begin position="36"/>
        <end position="48"/>
    </location>
</feature>
<dbReference type="Proteomes" id="UP000671995">
    <property type="component" value="Chromosome"/>
</dbReference>
<feature type="signal peptide" evidence="2">
    <location>
        <begin position="1"/>
        <end position="22"/>
    </location>
</feature>
<evidence type="ECO:0000313" key="3">
    <source>
        <dbReference type="EMBL" id="QTQ11847.1"/>
    </source>
</evidence>
<protein>
    <recommendedName>
        <fullName evidence="5">Lipoprotein</fullName>
    </recommendedName>
</protein>